<sequence>MKEGDIVLLRLGTDQIHAVGIVVGDYRYNELFADVDGWDIQHVRRVKWIWPNSIYGEKVKKFPTYSAKSGDTTQLLGENSKRKPILDWFNELEISFDEINLSLPPLPEIEIDNRNITLDLIGEFLFDKGVSYQSIENLKQVIDDLQMIAKWYDGDAKLKPSEYETECYLIIPLLRALGWTPQKMKLEYSPPKHRKRIDIALFTYLPRNEENITTIVEAKKKGRSIFRAFNQAKNYADTNVNIKKIIVSDGIRYAVYFKKENKWKLHAYLNLIRFQIDYPIYNCSGTLEALWTMTPEWKEGF</sequence>
<name>A0ABY6HP73_9ARCH</name>
<accession>A0ABY6HP73</accession>
<reference evidence="1" key="1">
    <citation type="submission" date="2022-09" db="EMBL/GenBank/DDBJ databases">
        <title>Actin cytoskeleton and complex cell architecture in an #Asgard archaeon.</title>
        <authorList>
            <person name="Ponce Toledo R.I."/>
            <person name="Schleper C."/>
            <person name="Rodrigues Oliveira T."/>
            <person name="Wollweber F."/>
            <person name="Xu J."/>
            <person name="Rittmann S."/>
            <person name="Klingl A."/>
            <person name="Pilhofer M."/>
        </authorList>
    </citation>
    <scope>NUCLEOTIDE SEQUENCE</scope>
    <source>
        <strain evidence="1">B-35</strain>
    </source>
</reference>
<dbReference type="Gene3D" id="3.90.1570.30">
    <property type="match status" value="1"/>
</dbReference>
<dbReference type="Proteomes" id="UP001208689">
    <property type="component" value="Chromosome"/>
</dbReference>
<proteinExistence type="predicted"/>
<keyword evidence="2" id="KW-1185">Reference proteome</keyword>
<protein>
    <recommendedName>
        <fullName evidence="3">Type I restriction enzyme R protein N-terminal domain-containing protein</fullName>
    </recommendedName>
</protein>
<dbReference type="EMBL" id="CP104013">
    <property type="protein sequence ID" value="UYP44197.1"/>
    <property type="molecule type" value="Genomic_DNA"/>
</dbReference>
<organism evidence="1 2">
    <name type="scientific">Candidatus Lokiarchaeum ossiferum</name>
    <dbReference type="NCBI Taxonomy" id="2951803"/>
    <lineage>
        <taxon>Archaea</taxon>
        <taxon>Promethearchaeati</taxon>
        <taxon>Promethearchaeota</taxon>
        <taxon>Promethearchaeia</taxon>
        <taxon>Promethearchaeales</taxon>
        <taxon>Promethearchaeaceae</taxon>
        <taxon>Candidatus Lokiarchaeum</taxon>
    </lineage>
</organism>
<gene>
    <name evidence="1" type="ORF">NEF87_000482</name>
</gene>
<evidence type="ECO:0008006" key="3">
    <source>
        <dbReference type="Google" id="ProtNLM"/>
    </source>
</evidence>
<evidence type="ECO:0000313" key="1">
    <source>
        <dbReference type="EMBL" id="UYP44197.1"/>
    </source>
</evidence>
<evidence type="ECO:0000313" key="2">
    <source>
        <dbReference type="Proteomes" id="UP001208689"/>
    </source>
</evidence>